<dbReference type="Proteomes" id="UP000198711">
    <property type="component" value="Unassembled WGS sequence"/>
</dbReference>
<keyword evidence="6" id="KW-1185">Reference proteome</keyword>
<evidence type="ECO:0000256" key="3">
    <source>
        <dbReference type="RuleBase" id="RU000363"/>
    </source>
</evidence>
<dbReference type="CDD" id="cd05233">
    <property type="entry name" value="SDR_c"/>
    <property type="match status" value="1"/>
</dbReference>
<dbReference type="InterPro" id="IPR020904">
    <property type="entry name" value="Sc_DH/Rdtase_CS"/>
</dbReference>
<dbReference type="InterPro" id="IPR002347">
    <property type="entry name" value="SDR_fam"/>
</dbReference>
<evidence type="ECO:0000313" key="5">
    <source>
        <dbReference type="EMBL" id="SDX40176.1"/>
    </source>
</evidence>
<comment type="similarity">
    <text evidence="1 3">Belongs to the short-chain dehydrogenases/reductases (SDR) family.</text>
</comment>
<dbReference type="Gene3D" id="3.40.50.720">
    <property type="entry name" value="NAD(P)-binding Rossmann-like Domain"/>
    <property type="match status" value="1"/>
</dbReference>
<dbReference type="Pfam" id="PF00106">
    <property type="entry name" value="adh_short"/>
    <property type="match status" value="1"/>
</dbReference>
<dbReference type="AlphaFoldDB" id="A0A8X8LGF0"/>
<dbReference type="PANTHER" id="PTHR44196">
    <property type="entry name" value="DEHYDROGENASE/REDUCTASE SDR FAMILY MEMBER 7B"/>
    <property type="match status" value="1"/>
</dbReference>
<feature type="domain" description="Ketoreductase" evidence="4">
    <location>
        <begin position="2"/>
        <end position="182"/>
    </location>
</feature>
<dbReference type="InterPro" id="IPR036291">
    <property type="entry name" value="NAD(P)-bd_dom_sf"/>
</dbReference>
<evidence type="ECO:0000259" key="4">
    <source>
        <dbReference type="SMART" id="SM00822"/>
    </source>
</evidence>
<evidence type="ECO:0000313" key="6">
    <source>
        <dbReference type="Proteomes" id="UP000198711"/>
    </source>
</evidence>
<comment type="caution">
    <text evidence="5">The sequence shown here is derived from an EMBL/GenBank/DDBJ whole genome shotgun (WGS) entry which is preliminary data.</text>
</comment>
<accession>A0A8X8LGF0</accession>
<reference evidence="5 6" key="1">
    <citation type="submission" date="2016-10" db="EMBL/GenBank/DDBJ databases">
        <authorList>
            <person name="Varghese N."/>
            <person name="Submissions S."/>
        </authorList>
    </citation>
    <scope>NUCLEOTIDE SEQUENCE [LARGE SCALE GENOMIC DNA]</scope>
    <source>
        <strain evidence="5 6">DSM 25353</strain>
    </source>
</reference>
<dbReference type="PANTHER" id="PTHR44196:SF2">
    <property type="entry name" value="SHORT-CHAIN DEHYDROGENASE-RELATED"/>
    <property type="match status" value="1"/>
</dbReference>
<evidence type="ECO:0000256" key="2">
    <source>
        <dbReference type="ARBA" id="ARBA00023002"/>
    </source>
</evidence>
<dbReference type="GO" id="GO:0016491">
    <property type="term" value="F:oxidoreductase activity"/>
    <property type="evidence" value="ECO:0007669"/>
    <property type="project" value="UniProtKB-KW"/>
</dbReference>
<dbReference type="PIRSF" id="PIRSF000126">
    <property type="entry name" value="11-beta-HSD1"/>
    <property type="match status" value="1"/>
</dbReference>
<dbReference type="InterPro" id="IPR057326">
    <property type="entry name" value="KR_dom"/>
</dbReference>
<dbReference type="PROSITE" id="PS00061">
    <property type="entry name" value="ADH_SHORT"/>
    <property type="match status" value="1"/>
</dbReference>
<protein>
    <recommendedName>
        <fullName evidence="4">Ketoreductase domain-containing protein</fullName>
    </recommendedName>
</protein>
<dbReference type="PRINTS" id="PR00080">
    <property type="entry name" value="SDRFAMILY"/>
</dbReference>
<gene>
    <name evidence="5" type="ORF">SAMN05444410_11518</name>
</gene>
<keyword evidence="2" id="KW-0560">Oxidoreductase</keyword>
<dbReference type="RefSeq" id="WP_092725859.1">
    <property type="nucleotide sequence ID" value="NZ_FNNO01000015.1"/>
</dbReference>
<sequence>MSYALITGASKGIGKAIAEELAAKKIGLLLVARSGDLLSALANELTAKHGIQVDYLAADLGKAGAVEQILRWINEKHYPVYILVNNAGYGLSGPFTAYNAAEHREMMEVNMMAPVTLCSALLPRLKEQPQAYILNIASSAAYQAVPGLSVYAASKAFVLNFSRGLRYELRNTRVSVTAVSPGSTDTGFAHRANVGPKALKTAEKVNMTPEAVARLAVHAMFARKTELITGVINKLGAFFAWLLPKKLVEKASAGIYDLD</sequence>
<dbReference type="EMBL" id="FNNO01000015">
    <property type="protein sequence ID" value="SDX40176.1"/>
    <property type="molecule type" value="Genomic_DNA"/>
</dbReference>
<evidence type="ECO:0000256" key="1">
    <source>
        <dbReference type="ARBA" id="ARBA00006484"/>
    </source>
</evidence>
<dbReference type="PRINTS" id="PR00081">
    <property type="entry name" value="GDHRDH"/>
</dbReference>
<dbReference type="SMART" id="SM00822">
    <property type="entry name" value="PKS_KR"/>
    <property type="match status" value="1"/>
</dbReference>
<name>A0A8X8LGF0_9BACT</name>
<dbReference type="SUPFAM" id="SSF51735">
    <property type="entry name" value="NAD(P)-binding Rossmann-fold domains"/>
    <property type="match status" value="1"/>
</dbReference>
<dbReference type="GO" id="GO:0016020">
    <property type="term" value="C:membrane"/>
    <property type="evidence" value="ECO:0007669"/>
    <property type="project" value="TreeGrafter"/>
</dbReference>
<organism evidence="5 6">
    <name type="scientific">Hydrobacter penzbergensis</name>
    <dbReference type="NCBI Taxonomy" id="1235997"/>
    <lineage>
        <taxon>Bacteria</taxon>
        <taxon>Pseudomonadati</taxon>
        <taxon>Bacteroidota</taxon>
        <taxon>Chitinophagia</taxon>
        <taxon>Chitinophagales</taxon>
        <taxon>Chitinophagaceae</taxon>
        <taxon>Hydrobacter</taxon>
    </lineage>
</organism>
<proteinExistence type="inferred from homology"/>